<accession>A0ABM1GMS5</accession>
<evidence type="ECO:0000313" key="3">
    <source>
        <dbReference type="Proteomes" id="UP000694930"/>
    </source>
</evidence>
<dbReference type="GeneID" id="107017680"/>
<dbReference type="PROSITE" id="PS50158">
    <property type="entry name" value="ZF_CCHC"/>
    <property type="match status" value="1"/>
</dbReference>
<reference evidence="3" key="1">
    <citation type="journal article" date="2014" name="Nat. Genet.">
        <title>The genome of the stress-tolerant wild tomato species Solanum pennellii.</title>
        <authorList>
            <person name="Bolger A."/>
            <person name="Scossa F."/>
            <person name="Bolger M.E."/>
            <person name="Lanz C."/>
            <person name="Maumus F."/>
            <person name="Tohge T."/>
            <person name="Quesneville H."/>
            <person name="Alseekh S."/>
            <person name="Sorensen I."/>
            <person name="Lichtenstein G."/>
            <person name="Fich E.A."/>
            <person name="Conte M."/>
            <person name="Keller H."/>
            <person name="Schneeberger K."/>
            <person name="Schwacke R."/>
            <person name="Ofner I."/>
            <person name="Vrebalov J."/>
            <person name="Xu Y."/>
            <person name="Osorio S."/>
            <person name="Aflitos S.A."/>
            <person name="Schijlen E."/>
            <person name="Jimenez-Gomez J.M."/>
            <person name="Ryngajllo M."/>
            <person name="Kimura S."/>
            <person name="Kumar R."/>
            <person name="Koenig D."/>
            <person name="Headland L.R."/>
            <person name="Maloof J.N."/>
            <person name="Sinha N."/>
            <person name="van Ham R.C."/>
            <person name="Lankhorst R.K."/>
            <person name="Mao L."/>
            <person name="Vogel A."/>
            <person name="Arsova B."/>
            <person name="Panstruga R."/>
            <person name="Fei Z."/>
            <person name="Rose J.K."/>
            <person name="Zamir D."/>
            <person name="Carrari F."/>
            <person name="Giovannoni J.J."/>
            <person name="Weigel D."/>
            <person name="Usadel B."/>
            <person name="Fernie A.R."/>
        </authorList>
    </citation>
    <scope>NUCLEOTIDE SEQUENCE [LARGE SCALE GENOMIC DNA]</scope>
    <source>
        <strain evidence="3">cv. LA0716</strain>
    </source>
</reference>
<dbReference type="RefSeq" id="XP_015073385.1">
    <property type="nucleotide sequence ID" value="XM_015217899.1"/>
</dbReference>
<organism evidence="3 4">
    <name type="scientific">Solanum pennellii</name>
    <name type="common">Tomato</name>
    <name type="synonym">Lycopersicon pennellii</name>
    <dbReference type="NCBI Taxonomy" id="28526"/>
    <lineage>
        <taxon>Eukaryota</taxon>
        <taxon>Viridiplantae</taxon>
        <taxon>Streptophyta</taxon>
        <taxon>Embryophyta</taxon>
        <taxon>Tracheophyta</taxon>
        <taxon>Spermatophyta</taxon>
        <taxon>Magnoliopsida</taxon>
        <taxon>eudicotyledons</taxon>
        <taxon>Gunneridae</taxon>
        <taxon>Pentapetalae</taxon>
        <taxon>asterids</taxon>
        <taxon>lamiids</taxon>
        <taxon>Solanales</taxon>
        <taxon>Solanaceae</taxon>
        <taxon>Solanoideae</taxon>
        <taxon>Solaneae</taxon>
        <taxon>Solanum</taxon>
        <taxon>Solanum subgen. Lycopersicon</taxon>
    </lineage>
</organism>
<gene>
    <name evidence="4" type="primary">LOC107017680</name>
</gene>
<dbReference type="InterPro" id="IPR001878">
    <property type="entry name" value="Znf_CCHC"/>
</dbReference>
<feature type="domain" description="CCHC-type" evidence="2">
    <location>
        <begin position="191"/>
        <end position="205"/>
    </location>
</feature>
<keyword evidence="3" id="KW-1185">Reference proteome</keyword>
<keyword evidence="1" id="KW-0479">Metal-binding</keyword>
<name>A0ABM1GMS5_SOLPN</name>
<evidence type="ECO:0000256" key="1">
    <source>
        <dbReference type="PROSITE-ProRule" id="PRU00047"/>
    </source>
</evidence>
<dbReference type="Gene3D" id="4.10.60.10">
    <property type="entry name" value="Zinc finger, CCHC-type"/>
    <property type="match status" value="1"/>
</dbReference>
<protein>
    <submittedName>
        <fullName evidence="4">Uncharacterized protein LOC107017680</fullName>
    </submittedName>
</protein>
<keyword evidence="1" id="KW-0862">Zinc</keyword>
<dbReference type="Pfam" id="PF14223">
    <property type="entry name" value="Retrotran_gag_2"/>
    <property type="match status" value="1"/>
</dbReference>
<sequence length="323" mass="36343">MVEDSELWDIILDEPFIPTSEVKDGAEEYLSMNQQRRSGIVLGIHMKILSRMKEGKLFMTCILKLSIITNELRSLGEPISTRKQVRKVLRIISKSLESKVDVVAEAKDLKVLTMDALIGNLKKHEMNRSQDLSKEAKKDKSLVLKFNPGEASSEEDDMTYLTKRFQKIIRKNRGFRKEGNPARAATASDSCHKCGKFGYFIRECPMLKAEIRSIKDSSSESGDSDCPEDTSMLVIQDEANVFNGMFAFMAKSDEDDHEDKKLQGGGVYFGNGKNGYILGVGKVGKSLEDSIENVYYVSVLKHNILIVSQIYDKGNEVKFLSDK</sequence>
<reference evidence="4" key="2">
    <citation type="submission" date="2025-08" db="UniProtKB">
        <authorList>
            <consortium name="RefSeq"/>
        </authorList>
    </citation>
    <scope>IDENTIFICATION</scope>
</reference>
<proteinExistence type="predicted"/>
<dbReference type="InterPro" id="IPR036875">
    <property type="entry name" value="Znf_CCHC_sf"/>
</dbReference>
<evidence type="ECO:0000313" key="4">
    <source>
        <dbReference type="RefSeq" id="XP_015073385.1"/>
    </source>
</evidence>
<dbReference type="SUPFAM" id="SSF57756">
    <property type="entry name" value="Retrovirus zinc finger-like domains"/>
    <property type="match status" value="1"/>
</dbReference>
<dbReference type="Proteomes" id="UP000694930">
    <property type="component" value="Chromosome 1"/>
</dbReference>
<keyword evidence="1" id="KW-0863">Zinc-finger</keyword>
<evidence type="ECO:0000259" key="2">
    <source>
        <dbReference type="PROSITE" id="PS50158"/>
    </source>
</evidence>